<reference evidence="1 2" key="1">
    <citation type="submission" date="2024-11" db="EMBL/GenBank/DDBJ databases">
        <title>Adaptive evolution of stress response genes in parasites aligns with host niche diversity.</title>
        <authorList>
            <person name="Hahn C."/>
            <person name="Resl P."/>
        </authorList>
    </citation>
    <scope>NUCLEOTIDE SEQUENCE [LARGE SCALE GENOMIC DNA]</scope>
    <source>
        <strain evidence="1">EGGRZ-B1_66</strain>
        <tissue evidence="1">Body</tissue>
    </source>
</reference>
<dbReference type="EMBL" id="JBJKFK010000046">
    <property type="protein sequence ID" value="KAL3320527.1"/>
    <property type="molecule type" value="Genomic_DNA"/>
</dbReference>
<evidence type="ECO:0000313" key="1">
    <source>
        <dbReference type="EMBL" id="KAL3320527.1"/>
    </source>
</evidence>
<sequence>MQRTSQIQIILNKLQKRTGTPIKANVRTSKPICVYHLKRLRFTQGNYKLDAEIDRPKYWNSIFTEIIIDSDVLETFGKKAYVVFEPSSLGSYSGHITKFLDPRYSESVLNKGIIDGVEPEESKAGTVVVRLYFLSSNDCWASMRVPFEAILVCYRPVL</sequence>
<gene>
    <name evidence="1" type="ORF">Ciccas_000791</name>
</gene>
<dbReference type="AlphaFoldDB" id="A0ABD2QN13"/>
<keyword evidence="2" id="KW-1185">Reference proteome</keyword>
<name>A0ABD2QN13_9PLAT</name>
<comment type="caution">
    <text evidence="1">The sequence shown here is derived from an EMBL/GenBank/DDBJ whole genome shotgun (WGS) entry which is preliminary data.</text>
</comment>
<protein>
    <submittedName>
        <fullName evidence="1">Uncharacterized protein</fullName>
    </submittedName>
</protein>
<proteinExistence type="predicted"/>
<evidence type="ECO:0000313" key="2">
    <source>
        <dbReference type="Proteomes" id="UP001626550"/>
    </source>
</evidence>
<organism evidence="1 2">
    <name type="scientific">Cichlidogyrus casuarinus</name>
    <dbReference type="NCBI Taxonomy" id="1844966"/>
    <lineage>
        <taxon>Eukaryota</taxon>
        <taxon>Metazoa</taxon>
        <taxon>Spiralia</taxon>
        <taxon>Lophotrochozoa</taxon>
        <taxon>Platyhelminthes</taxon>
        <taxon>Monogenea</taxon>
        <taxon>Monopisthocotylea</taxon>
        <taxon>Dactylogyridea</taxon>
        <taxon>Ancyrocephalidae</taxon>
        <taxon>Cichlidogyrus</taxon>
    </lineage>
</organism>
<dbReference type="Proteomes" id="UP001626550">
    <property type="component" value="Unassembled WGS sequence"/>
</dbReference>
<accession>A0ABD2QN13</accession>